<organism evidence="1 2">
    <name type="scientific">Stylonychia lemnae</name>
    <name type="common">Ciliate</name>
    <dbReference type="NCBI Taxonomy" id="5949"/>
    <lineage>
        <taxon>Eukaryota</taxon>
        <taxon>Sar</taxon>
        <taxon>Alveolata</taxon>
        <taxon>Ciliophora</taxon>
        <taxon>Intramacronucleata</taxon>
        <taxon>Spirotrichea</taxon>
        <taxon>Stichotrichia</taxon>
        <taxon>Sporadotrichida</taxon>
        <taxon>Oxytrichidae</taxon>
        <taxon>Stylonychinae</taxon>
        <taxon>Stylonychia</taxon>
    </lineage>
</organism>
<dbReference type="AlphaFoldDB" id="A0A077ZYA6"/>
<protein>
    <submittedName>
        <fullName evidence="1">Uncharacterized protein</fullName>
    </submittedName>
</protein>
<sequence>MLLLNNGYAKFNHGIILPQTSEFEYLVDENYFKFGLKFLADLGYGTHYRTTNTEEKREIYGIHLYSIVSSSITLDIGSFYQIEIEFRFVPLYWELYNQQIMWYRPEDENGFHFFVRGDRKGDFLRLETYVRENTKTIEESGYKMIIDGSQNGYYPELSDFNYDNDFKVEIKDYYWSYNLEDELNLDFVTDIITADYYYWYQLF</sequence>
<gene>
    <name evidence="1" type="primary">Contig14595.g15549</name>
    <name evidence="1" type="ORF">STYLEM_3201</name>
</gene>
<evidence type="ECO:0000313" key="2">
    <source>
        <dbReference type="Proteomes" id="UP000039865"/>
    </source>
</evidence>
<keyword evidence="2" id="KW-1185">Reference proteome</keyword>
<reference evidence="1 2" key="1">
    <citation type="submission" date="2014-06" db="EMBL/GenBank/DDBJ databases">
        <authorList>
            <person name="Swart Estienne"/>
        </authorList>
    </citation>
    <scope>NUCLEOTIDE SEQUENCE [LARGE SCALE GENOMIC DNA]</scope>
    <source>
        <strain evidence="1 2">130c</strain>
    </source>
</reference>
<dbReference type="Proteomes" id="UP000039865">
    <property type="component" value="Unassembled WGS sequence"/>
</dbReference>
<dbReference type="InParanoid" id="A0A077ZYA6"/>
<accession>A0A077ZYA6</accession>
<proteinExistence type="predicted"/>
<evidence type="ECO:0000313" key="1">
    <source>
        <dbReference type="EMBL" id="CDW74207.1"/>
    </source>
</evidence>
<dbReference type="EMBL" id="CCKQ01003098">
    <property type="protein sequence ID" value="CDW74207.1"/>
    <property type="molecule type" value="Genomic_DNA"/>
</dbReference>
<name>A0A077ZYA6_STYLE</name>